<dbReference type="InterPro" id="IPR038797">
    <property type="entry name" value="Fltp"/>
</dbReference>
<proteinExistence type="inferred from homology"/>
<dbReference type="Proteomes" id="UP001164746">
    <property type="component" value="Chromosome 5"/>
</dbReference>
<feature type="compositionally biased region" description="Pro residues" evidence="3">
    <location>
        <begin position="229"/>
        <end position="238"/>
    </location>
</feature>
<dbReference type="PANTHER" id="PTHR34639">
    <property type="entry name" value="PROTEIN FLATTOP"/>
    <property type="match status" value="1"/>
</dbReference>
<organism evidence="4 5">
    <name type="scientific">Mya arenaria</name>
    <name type="common">Soft-shell clam</name>
    <dbReference type="NCBI Taxonomy" id="6604"/>
    <lineage>
        <taxon>Eukaryota</taxon>
        <taxon>Metazoa</taxon>
        <taxon>Spiralia</taxon>
        <taxon>Lophotrochozoa</taxon>
        <taxon>Mollusca</taxon>
        <taxon>Bivalvia</taxon>
        <taxon>Autobranchia</taxon>
        <taxon>Heteroconchia</taxon>
        <taxon>Euheterodonta</taxon>
        <taxon>Imparidentia</taxon>
        <taxon>Neoheterodontei</taxon>
        <taxon>Myida</taxon>
        <taxon>Myoidea</taxon>
        <taxon>Myidae</taxon>
        <taxon>Mya</taxon>
    </lineage>
</organism>
<sequence length="238" mass="25701">MSLHFSANQYEKNFKPTLLQNWEVPRAYRERPRAFVGFTQIVASDRGHLLTGVKRSRESPWGTHIGTWDMPIKIPGNNMMNATARTENATLRLERIKSDGDIMLGGKLKQCKVPSPLPVKADKNADKTLSPKAANGATQLSPMGPGSGFRSGAQAPLPISSVDVPASPGIQMPVKPVTPNIDWPRPASQGYRVKSASPNMAAQSPLPAITSPKVLTPPGTPQKDFKWPSPKPAEPLAA</sequence>
<evidence type="ECO:0000256" key="3">
    <source>
        <dbReference type="SAM" id="MobiDB-lite"/>
    </source>
</evidence>
<gene>
    <name evidence="4" type="ORF">MAR_020874</name>
</gene>
<dbReference type="CDD" id="cd23705">
    <property type="entry name" value="Flattop"/>
    <property type="match status" value="1"/>
</dbReference>
<reference evidence="4" key="1">
    <citation type="submission" date="2022-11" db="EMBL/GenBank/DDBJ databases">
        <title>Centuries of genome instability and evolution in soft-shell clam transmissible cancer (bioRxiv).</title>
        <authorList>
            <person name="Hart S.F.M."/>
            <person name="Yonemitsu M.A."/>
            <person name="Giersch R.M."/>
            <person name="Beal B.F."/>
            <person name="Arriagada G."/>
            <person name="Davis B.W."/>
            <person name="Ostrander E.A."/>
            <person name="Goff S.P."/>
            <person name="Metzger M.J."/>
        </authorList>
    </citation>
    <scope>NUCLEOTIDE SEQUENCE</scope>
    <source>
        <strain evidence="4">MELC-2E11</strain>
        <tissue evidence="4">Siphon/mantle</tissue>
    </source>
</reference>
<comment type="similarity">
    <text evidence="1">Belongs to the Flattop family.</text>
</comment>
<feature type="region of interest" description="Disordered" evidence="3">
    <location>
        <begin position="115"/>
        <end position="238"/>
    </location>
</feature>
<protein>
    <recommendedName>
        <fullName evidence="2">Cilia- and flagella-associated protein 126</fullName>
    </recommendedName>
</protein>
<dbReference type="EMBL" id="CP111016">
    <property type="protein sequence ID" value="WAR05505.1"/>
    <property type="molecule type" value="Genomic_DNA"/>
</dbReference>
<dbReference type="PANTHER" id="PTHR34639:SF1">
    <property type="entry name" value="PROTEIN FLATTOP"/>
    <property type="match status" value="1"/>
</dbReference>
<dbReference type="Pfam" id="PF22611">
    <property type="entry name" value="CFAP126"/>
    <property type="match status" value="1"/>
</dbReference>
<evidence type="ECO:0000256" key="1">
    <source>
        <dbReference type="ARBA" id="ARBA00009887"/>
    </source>
</evidence>
<evidence type="ECO:0000313" key="4">
    <source>
        <dbReference type="EMBL" id="WAR05505.1"/>
    </source>
</evidence>
<name>A0ABY7E6L8_MYAAR</name>
<evidence type="ECO:0000313" key="5">
    <source>
        <dbReference type="Proteomes" id="UP001164746"/>
    </source>
</evidence>
<keyword evidence="5" id="KW-1185">Reference proteome</keyword>
<evidence type="ECO:0000256" key="2">
    <source>
        <dbReference type="ARBA" id="ARBA00033306"/>
    </source>
</evidence>
<accession>A0ABY7E6L8</accession>